<reference evidence="1 2" key="1">
    <citation type="submission" date="2024-01" db="EMBL/GenBank/DDBJ databases">
        <title>The genomes of 5 underutilized Papilionoideae crops provide insights into root nodulation and disease resistanc.</title>
        <authorList>
            <person name="Jiang F."/>
        </authorList>
    </citation>
    <scope>NUCLEOTIDE SEQUENCE [LARGE SCALE GENOMIC DNA]</scope>
    <source>
        <strain evidence="1">JINMINGXINNONG_FW02</strain>
        <tissue evidence="1">Leaves</tissue>
    </source>
</reference>
<name>A0AAN9RIA2_PHACN</name>
<organism evidence="1 2">
    <name type="scientific">Phaseolus coccineus</name>
    <name type="common">Scarlet runner bean</name>
    <name type="synonym">Phaseolus multiflorus</name>
    <dbReference type="NCBI Taxonomy" id="3886"/>
    <lineage>
        <taxon>Eukaryota</taxon>
        <taxon>Viridiplantae</taxon>
        <taxon>Streptophyta</taxon>
        <taxon>Embryophyta</taxon>
        <taxon>Tracheophyta</taxon>
        <taxon>Spermatophyta</taxon>
        <taxon>Magnoliopsida</taxon>
        <taxon>eudicotyledons</taxon>
        <taxon>Gunneridae</taxon>
        <taxon>Pentapetalae</taxon>
        <taxon>rosids</taxon>
        <taxon>fabids</taxon>
        <taxon>Fabales</taxon>
        <taxon>Fabaceae</taxon>
        <taxon>Papilionoideae</taxon>
        <taxon>50 kb inversion clade</taxon>
        <taxon>NPAAA clade</taxon>
        <taxon>indigoferoid/millettioid clade</taxon>
        <taxon>Phaseoleae</taxon>
        <taxon>Phaseolus</taxon>
    </lineage>
</organism>
<sequence>MACSTSLTSFGQKLPLPFSIASPFRIILRTSKVLKLVSIVRPLKLESNYNTCKMWKSGEKPPRALPNLLWAMLLHCMIQMLLFLSSNFNVVLYNAIHPINSEGDTITSALDFRSLVTAALKYPKMHTPFRKRNEKREKRLFLLSLFTF</sequence>
<evidence type="ECO:0000313" key="1">
    <source>
        <dbReference type="EMBL" id="KAK7367323.1"/>
    </source>
</evidence>
<dbReference type="Proteomes" id="UP001374584">
    <property type="component" value="Unassembled WGS sequence"/>
</dbReference>
<gene>
    <name evidence="1" type="ORF">VNO80_09332</name>
</gene>
<accession>A0AAN9RIA2</accession>
<dbReference type="AlphaFoldDB" id="A0AAN9RIA2"/>
<evidence type="ECO:0000313" key="2">
    <source>
        <dbReference type="Proteomes" id="UP001374584"/>
    </source>
</evidence>
<protein>
    <submittedName>
        <fullName evidence="1">Uncharacterized protein</fullName>
    </submittedName>
</protein>
<dbReference type="EMBL" id="JAYMYR010000004">
    <property type="protein sequence ID" value="KAK7367323.1"/>
    <property type="molecule type" value="Genomic_DNA"/>
</dbReference>
<keyword evidence="2" id="KW-1185">Reference proteome</keyword>
<comment type="caution">
    <text evidence="1">The sequence shown here is derived from an EMBL/GenBank/DDBJ whole genome shotgun (WGS) entry which is preliminary data.</text>
</comment>
<proteinExistence type="predicted"/>